<dbReference type="SMART" id="SM00895">
    <property type="entry name" value="FCD"/>
    <property type="match status" value="1"/>
</dbReference>
<dbReference type="OrthoDB" id="3186208at2"/>
<dbReference type="Gene3D" id="1.20.120.530">
    <property type="entry name" value="GntR ligand-binding domain-like"/>
    <property type="match status" value="1"/>
</dbReference>
<dbReference type="SUPFAM" id="SSF48008">
    <property type="entry name" value="GntR ligand-binding domain-like"/>
    <property type="match status" value="1"/>
</dbReference>
<dbReference type="STRING" id="394193.SAMN04489732_109261"/>
<dbReference type="PROSITE" id="PS50949">
    <property type="entry name" value="HTH_GNTR"/>
    <property type="match status" value="1"/>
</dbReference>
<evidence type="ECO:0000313" key="5">
    <source>
        <dbReference type="EMBL" id="SEP44597.1"/>
    </source>
</evidence>
<protein>
    <submittedName>
        <fullName evidence="5">DNA-binding transcriptional regulator, GntR family</fullName>
    </submittedName>
</protein>
<evidence type="ECO:0000256" key="2">
    <source>
        <dbReference type="ARBA" id="ARBA00023125"/>
    </source>
</evidence>
<dbReference type="PANTHER" id="PTHR43537">
    <property type="entry name" value="TRANSCRIPTIONAL REGULATOR, GNTR FAMILY"/>
    <property type="match status" value="1"/>
</dbReference>
<dbReference type="InterPro" id="IPR036388">
    <property type="entry name" value="WH-like_DNA-bd_sf"/>
</dbReference>
<dbReference type="GO" id="GO:0003677">
    <property type="term" value="F:DNA binding"/>
    <property type="evidence" value="ECO:0007669"/>
    <property type="project" value="UniProtKB-KW"/>
</dbReference>
<reference evidence="5 6" key="1">
    <citation type="submission" date="2016-10" db="EMBL/GenBank/DDBJ databases">
        <authorList>
            <person name="de Groot N.N."/>
        </authorList>
    </citation>
    <scope>NUCLEOTIDE SEQUENCE [LARGE SCALE GENOMIC DNA]</scope>
    <source>
        <strain evidence="5 6">DSM 44993</strain>
    </source>
</reference>
<keyword evidence="3" id="KW-0804">Transcription</keyword>
<name>A0A1H8XXS1_9PSEU</name>
<dbReference type="GO" id="GO:0003700">
    <property type="term" value="F:DNA-binding transcription factor activity"/>
    <property type="evidence" value="ECO:0007669"/>
    <property type="project" value="InterPro"/>
</dbReference>
<sequence>MTTSFDDDAGRPELPQAARPAGVAAKDFAYQYVKGLILDLTLPPGHIVTEMDIASVTGLSRTPVREAFLRLDAEKLIELLPRRGAFVTLVTARHVRELSKTRLVLELHAAQEIVTHRIETADLLFPLIERQESLLTERATNPELVACDRAFHTAIVSVVGNTVLTDVYRSLGDRQQRTGVTSFSLIPGRVEVAIPQHRRIAEALKRFELEEAEDALREHLERFAPELDRFLP</sequence>
<dbReference type="Pfam" id="PF07729">
    <property type="entry name" value="FCD"/>
    <property type="match status" value="1"/>
</dbReference>
<dbReference type="InterPro" id="IPR000524">
    <property type="entry name" value="Tscrpt_reg_HTH_GntR"/>
</dbReference>
<keyword evidence="1" id="KW-0805">Transcription regulation</keyword>
<evidence type="ECO:0000259" key="4">
    <source>
        <dbReference type="PROSITE" id="PS50949"/>
    </source>
</evidence>
<dbReference type="PANTHER" id="PTHR43537:SF24">
    <property type="entry name" value="GLUCONATE OPERON TRANSCRIPTIONAL REPRESSOR"/>
    <property type="match status" value="1"/>
</dbReference>
<dbReference type="InterPro" id="IPR008920">
    <property type="entry name" value="TF_FadR/GntR_C"/>
</dbReference>
<dbReference type="Gene3D" id="1.10.10.10">
    <property type="entry name" value="Winged helix-like DNA-binding domain superfamily/Winged helix DNA-binding domain"/>
    <property type="match status" value="1"/>
</dbReference>
<organism evidence="5 6">
    <name type="scientific">Amycolatopsis saalfeldensis</name>
    <dbReference type="NCBI Taxonomy" id="394193"/>
    <lineage>
        <taxon>Bacteria</taxon>
        <taxon>Bacillati</taxon>
        <taxon>Actinomycetota</taxon>
        <taxon>Actinomycetes</taxon>
        <taxon>Pseudonocardiales</taxon>
        <taxon>Pseudonocardiaceae</taxon>
        <taxon>Amycolatopsis</taxon>
    </lineage>
</organism>
<dbReference type="InterPro" id="IPR036390">
    <property type="entry name" value="WH_DNA-bd_sf"/>
</dbReference>
<gene>
    <name evidence="5" type="ORF">SAMN04489732_109261</name>
</gene>
<keyword evidence="2 5" id="KW-0238">DNA-binding</keyword>
<evidence type="ECO:0000256" key="1">
    <source>
        <dbReference type="ARBA" id="ARBA00023015"/>
    </source>
</evidence>
<dbReference type="InterPro" id="IPR011711">
    <property type="entry name" value="GntR_C"/>
</dbReference>
<dbReference type="AlphaFoldDB" id="A0A1H8XXS1"/>
<dbReference type="SUPFAM" id="SSF46785">
    <property type="entry name" value="Winged helix' DNA-binding domain"/>
    <property type="match status" value="1"/>
</dbReference>
<accession>A0A1H8XXS1</accession>
<proteinExistence type="predicted"/>
<dbReference type="RefSeq" id="WP_091619057.1">
    <property type="nucleotide sequence ID" value="NZ_FOEF01000009.1"/>
</dbReference>
<dbReference type="EMBL" id="FOEF01000009">
    <property type="protein sequence ID" value="SEP44597.1"/>
    <property type="molecule type" value="Genomic_DNA"/>
</dbReference>
<dbReference type="Proteomes" id="UP000198582">
    <property type="component" value="Unassembled WGS sequence"/>
</dbReference>
<dbReference type="Pfam" id="PF00392">
    <property type="entry name" value="GntR"/>
    <property type="match status" value="1"/>
</dbReference>
<dbReference type="SMART" id="SM00345">
    <property type="entry name" value="HTH_GNTR"/>
    <property type="match status" value="1"/>
</dbReference>
<evidence type="ECO:0000256" key="3">
    <source>
        <dbReference type="ARBA" id="ARBA00023163"/>
    </source>
</evidence>
<evidence type="ECO:0000313" key="6">
    <source>
        <dbReference type="Proteomes" id="UP000198582"/>
    </source>
</evidence>
<feature type="domain" description="HTH gntR-type" evidence="4">
    <location>
        <begin position="23"/>
        <end position="90"/>
    </location>
</feature>
<keyword evidence="6" id="KW-1185">Reference proteome</keyword>